<feature type="compositionally biased region" description="Low complexity" evidence="1">
    <location>
        <begin position="1578"/>
        <end position="1589"/>
    </location>
</feature>
<comment type="caution">
    <text evidence="2">The sequence shown here is derived from an EMBL/GenBank/DDBJ whole genome shotgun (WGS) entry which is preliminary data.</text>
</comment>
<feature type="compositionally biased region" description="Polar residues" evidence="1">
    <location>
        <begin position="332"/>
        <end position="342"/>
    </location>
</feature>
<evidence type="ECO:0000256" key="1">
    <source>
        <dbReference type="SAM" id="MobiDB-lite"/>
    </source>
</evidence>
<dbReference type="Proteomes" id="UP001153365">
    <property type="component" value="Unassembled WGS sequence"/>
</dbReference>
<feature type="compositionally biased region" description="Low complexity" evidence="1">
    <location>
        <begin position="88"/>
        <end position="97"/>
    </location>
</feature>
<gene>
    <name evidence="2" type="ORF">PPACK8108_LOCUS21100</name>
</gene>
<dbReference type="InterPro" id="IPR011044">
    <property type="entry name" value="Quino_amine_DH_bsu"/>
</dbReference>
<dbReference type="SUPFAM" id="SSF50978">
    <property type="entry name" value="WD40 repeat-like"/>
    <property type="match status" value="1"/>
</dbReference>
<feature type="region of interest" description="Disordered" evidence="1">
    <location>
        <begin position="375"/>
        <end position="394"/>
    </location>
</feature>
<dbReference type="SUPFAM" id="SSF50969">
    <property type="entry name" value="YVTN repeat-like/Quinoprotein amine dehydrogenase"/>
    <property type="match status" value="1"/>
</dbReference>
<evidence type="ECO:0000313" key="2">
    <source>
        <dbReference type="EMBL" id="CAH7686452.1"/>
    </source>
</evidence>
<feature type="compositionally biased region" description="Polar residues" evidence="1">
    <location>
        <begin position="111"/>
        <end position="121"/>
    </location>
</feature>
<feature type="region of interest" description="Disordered" evidence="1">
    <location>
        <begin position="1578"/>
        <end position="1599"/>
    </location>
</feature>
<name>A0AAV0BIG5_PHAPC</name>
<accession>A0AAV0BIG5</accession>
<feature type="region of interest" description="Disordered" evidence="1">
    <location>
        <begin position="1"/>
        <end position="122"/>
    </location>
</feature>
<dbReference type="GO" id="GO:0005737">
    <property type="term" value="C:cytoplasm"/>
    <property type="evidence" value="ECO:0007669"/>
    <property type="project" value="TreeGrafter"/>
</dbReference>
<dbReference type="SMART" id="SM00320">
    <property type="entry name" value="WD40"/>
    <property type="match status" value="2"/>
</dbReference>
<feature type="compositionally biased region" description="Basic and acidic residues" evidence="1">
    <location>
        <begin position="1"/>
        <end position="13"/>
    </location>
</feature>
<dbReference type="InterPro" id="IPR036322">
    <property type="entry name" value="WD40_repeat_dom_sf"/>
</dbReference>
<dbReference type="EMBL" id="CALTRL010005793">
    <property type="protein sequence ID" value="CAH7686452.1"/>
    <property type="molecule type" value="Genomic_DNA"/>
</dbReference>
<feature type="region of interest" description="Disordered" evidence="1">
    <location>
        <begin position="249"/>
        <end position="342"/>
    </location>
</feature>
<keyword evidence="3" id="KW-1185">Reference proteome</keyword>
<proteinExistence type="predicted"/>
<reference evidence="2" key="1">
    <citation type="submission" date="2022-06" db="EMBL/GenBank/DDBJ databases">
        <authorList>
            <consortium name="SYNGENTA / RWTH Aachen University"/>
        </authorList>
    </citation>
    <scope>NUCLEOTIDE SEQUENCE</scope>
</reference>
<feature type="compositionally biased region" description="Basic and acidic residues" evidence="1">
    <location>
        <begin position="297"/>
        <end position="307"/>
    </location>
</feature>
<dbReference type="PANTHER" id="PTHR44099">
    <property type="entry name" value="RABCONNECTIN-3B, ISOFORM A"/>
    <property type="match status" value="1"/>
</dbReference>
<protein>
    <submittedName>
        <fullName evidence="2">Expressed protein</fullName>
    </submittedName>
</protein>
<dbReference type="Gene3D" id="2.130.10.10">
    <property type="entry name" value="YVTN repeat-like/Quinoprotein amine dehydrogenase"/>
    <property type="match status" value="1"/>
</dbReference>
<sequence>MKAEQSRVQEGNKDMFNNSQETSSSSLTPPPPPASSSSSLAEPAGTNPSIPHHPKQQAKNRQVADTDRPLLAHIDLSSSIRSIPRLGSSSPFQSQTSSKKDYPSYCDEPSSPLTESGWSATRSDDEYQKLELEPDDLRDSYQTFFAESSDYPSYLNSSLESQSAWLKKFTARPSCMAHAQFVFTEAIEDGLVKTRTKKQFSTTPIITRLAIGGEDGLFRLFGIEEAAEGKQEDSNGRYDKNTVLSRSSSIERLVGPITPEQFDRPSPGTTPRTPAHQPHPSVGSPSWEHSSRFHRARPSESHQEVNRKASATVSITVPAKDSSESFPRPGSPSMSVIQSPASESCQSRASISLDLVNRKQSIEFLWQGFHQNHHHHSQKRLSTPTRSALGHPSPSRLFKSDSRFLSEPLELISSTAIINSLSDHSDSIINIKIFKNSALPSWKIDSVNIQAHHPAVAIVLTRKLFKLSLLDGHLIDSTSLTGLDEGLIGFEDFVPFSEKQDEYLFCFALEYKSLAIVRAFDFRVIARFEDLSANRYSRIRAQGPIKDQDGWTFNLYCIDQASQLIHQPVKVKNGSAGRPWQINLGESSIVQKLPGKFVIELTGLVLRGKLLGIWSSDRFCVLEKCETQQQDLLVASRIKYLDDEADDRRWKSADGQIISLIFLSSCMILAVVTRSQIKFFKFLQLDGVECQSGWSHWKLRALDDGRFLLEEHRHFELVTSEFPPLPETDSRGRGTSLYRVGFFSVDFDQKTGQRRISHLHYESRASSPRSRSPKSVLVDQKTVAQPDFSNRPIFNELFHSMPLDSLKYREEFENSIRLTVSVWLEDEIFPTLLVGDSAGRLLIYSISAPVSSSKTDIWKLQRCIDKERLGGAISALYVDEKYVIAGDTTGEIGVWEKDCNTSKNFNAGKNSGKVDMQLINRLIISAVPLERFGHLTSHKLIGNKVFASLPIDGSVVVWSIEKDGSVSVRGELHAEEATAGVDQLWCNGHEELVIFYRERRLGAQRWFFSKQLWASMSRKEAKAMIDFESSSLDRPSWSKVCLLPQKAEERLGEISSVTKAGSIHLSGTLGFNTISLRLRDFMDSIGLQNGPQLVERLWMVRLFLAELLPWGADKALDECAKNDLKIPNYDTENLKNRNVIYCGRDDRSTLTMKRAFGAKRAMNVSEKTYRILCVVVLLRVFLNEARYERHASETIARIARLAAGGSSTDSTENLNGWIDITVLVRFWMDGSSEIREAARLLFGVKLGTMSNEEITKLVSSWQNLLPFQDLGVFKSNSALNKSFAGSTESLVNLSDLEFPPSIDVPEAIQADAILLIGLIASERYKLFPREILKDLSIAVFQAVIPAAKNTELDPANLNALICAIEVCSKTFEIVQNYVDAIELLRALFGWATGKGGDQFNALRRMASHACLHVASVNTPLFMTTLSYDIMTSQDPVDRISTMKLVIFMVRKKPLILHASLPRLVEAVVKSLDPTYKSMRAKTQTAATVILHELVKTYPSVTFHGPSQRLAIGTLEGAIIIYDLKTSTRINVLESYRKSVTACSFSPDGHRLVTVSLDEGRAEVWKVGAGLFRELISTSSSSNSSNEINNGKNRPEGDTAQGGFTGFFKFGGIMGNSNKNLSGANKPFKVFPFNVGDEGLMSLGGTLEWVRIDWLGGSNSRSCRLRIRESSLTFSC</sequence>
<dbReference type="InterPro" id="IPR001680">
    <property type="entry name" value="WD40_rpt"/>
</dbReference>
<dbReference type="PANTHER" id="PTHR44099:SF4">
    <property type="entry name" value="RABCONNECTIN-3B, ISOFORM A"/>
    <property type="match status" value="1"/>
</dbReference>
<dbReference type="InterPro" id="IPR049916">
    <property type="entry name" value="WDR72-like"/>
</dbReference>
<dbReference type="InterPro" id="IPR015943">
    <property type="entry name" value="WD40/YVTN_repeat-like_dom_sf"/>
</dbReference>
<organism evidence="2 3">
    <name type="scientific">Phakopsora pachyrhizi</name>
    <name type="common">Asian soybean rust disease fungus</name>
    <dbReference type="NCBI Taxonomy" id="170000"/>
    <lineage>
        <taxon>Eukaryota</taxon>
        <taxon>Fungi</taxon>
        <taxon>Dikarya</taxon>
        <taxon>Basidiomycota</taxon>
        <taxon>Pucciniomycotina</taxon>
        <taxon>Pucciniomycetes</taxon>
        <taxon>Pucciniales</taxon>
        <taxon>Phakopsoraceae</taxon>
        <taxon>Phakopsora</taxon>
    </lineage>
</organism>
<evidence type="ECO:0000313" key="3">
    <source>
        <dbReference type="Proteomes" id="UP001153365"/>
    </source>
</evidence>